<dbReference type="InterPro" id="IPR009057">
    <property type="entry name" value="Homeodomain-like_sf"/>
</dbReference>
<organism evidence="4 5">
    <name type="scientific">Gordonia humi</name>
    <dbReference type="NCBI Taxonomy" id="686429"/>
    <lineage>
        <taxon>Bacteria</taxon>
        <taxon>Bacillati</taxon>
        <taxon>Actinomycetota</taxon>
        <taxon>Actinomycetes</taxon>
        <taxon>Mycobacteriales</taxon>
        <taxon>Gordoniaceae</taxon>
        <taxon>Gordonia</taxon>
    </lineage>
</organism>
<dbReference type="Gene3D" id="1.10.357.10">
    <property type="entry name" value="Tetracycline Repressor, domain 2"/>
    <property type="match status" value="1"/>
</dbReference>
<dbReference type="SUPFAM" id="SSF48498">
    <property type="entry name" value="Tetracyclin repressor-like, C-terminal domain"/>
    <property type="match status" value="1"/>
</dbReference>
<comment type="caution">
    <text evidence="4">The sequence shown here is derived from an EMBL/GenBank/DDBJ whole genome shotgun (WGS) entry which is preliminary data.</text>
</comment>
<evidence type="ECO:0000259" key="3">
    <source>
        <dbReference type="PROSITE" id="PS50977"/>
    </source>
</evidence>
<dbReference type="InterPro" id="IPR001647">
    <property type="entry name" value="HTH_TetR"/>
</dbReference>
<feature type="domain" description="HTH tetR-type" evidence="3">
    <location>
        <begin position="20"/>
        <end position="80"/>
    </location>
</feature>
<reference evidence="4 5" key="1">
    <citation type="submission" date="2020-08" db="EMBL/GenBank/DDBJ databases">
        <title>Sequencing the genomes of 1000 actinobacteria strains.</title>
        <authorList>
            <person name="Klenk H.-P."/>
        </authorList>
    </citation>
    <scope>NUCLEOTIDE SEQUENCE [LARGE SCALE GENOMIC DNA]</scope>
    <source>
        <strain evidence="4 5">DSM 45298</strain>
    </source>
</reference>
<evidence type="ECO:0000256" key="1">
    <source>
        <dbReference type="ARBA" id="ARBA00023125"/>
    </source>
</evidence>
<evidence type="ECO:0000313" key="5">
    <source>
        <dbReference type="Proteomes" id="UP000551501"/>
    </source>
</evidence>
<dbReference type="InterPro" id="IPR050624">
    <property type="entry name" value="HTH-type_Tx_Regulator"/>
</dbReference>
<proteinExistence type="predicted"/>
<sequence>MTSSDGVRSYGGRPVADRRAERRERFRAAGLELFGTLGFAQVTISALCAEAGLSRRQFYEEYSGSEELLTEIYDRIQATARERVTAAALTTAHADLHDVARAAMNAYLDAVATDPRYVRCLFVEAGGVSEKMEAHRVAGRDDWARYVTAAIATLPTTTCTPSEYRATAFVGALVSVVHRWATADERPDRAYIVDLLSDLLLELARSHSDGEPKPYGSEHT</sequence>
<dbReference type="Gene3D" id="1.10.10.60">
    <property type="entry name" value="Homeodomain-like"/>
    <property type="match status" value="1"/>
</dbReference>
<gene>
    <name evidence="4" type="ORF">BKA16_000862</name>
</gene>
<dbReference type="Pfam" id="PF00440">
    <property type="entry name" value="TetR_N"/>
    <property type="match status" value="1"/>
</dbReference>
<dbReference type="SUPFAM" id="SSF46689">
    <property type="entry name" value="Homeodomain-like"/>
    <property type="match status" value="1"/>
</dbReference>
<dbReference type="PANTHER" id="PTHR43479">
    <property type="entry name" value="ACREF/ENVCD OPERON REPRESSOR-RELATED"/>
    <property type="match status" value="1"/>
</dbReference>
<keyword evidence="1 2" id="KW-0238">DNA-binding</keyword>
<dbReference type="GO" id="GO:0003677">
    <property type="term" value="F:DNA binding"/>
    <property type="evidence" value="ECO:0007669"/>
    <property type="project" value="UniProtKB-UniRule"/>
</dbReference>
<evidence type="ECO:0000256" key="2">
    <source>
        <dbReference type="PROSITE-ProRule" id="PRU00335"/>
    </source>
</evidence>
<accession>A0A840F1V2</accession>
<dbReference type="PANTHER" id="PTHR43479:SF11">
    <property type="entry name" value="ACREF_ENVCD OPERON REPRESSOR-RELATED"/>
    <property type="match status" value="1"/>
</dbReference>
<feature type="DNA-binding region" description="H-T-H motif" evidence="2">
    <location>
        <begin position="43"/>
        <end position="62"/>
    </location>
</feature>
<protein>
    <submittedName>
        <fullName evidence="4">AcrR family transcriptional regulator</fullName>
    </submittedName>
</protein>
<dbReference type="RefSeq" id="WP_343067274.1">
    <property type="nucleotide sequence ID" value="NZ_BAABHL010000128.1"/>
</dbReference>
<evidence type="ECO:0000313" key="4">
    <source>
        <dbReference type="EMBL" id="MBB4134310.1"/>
    </source>
</evidence>
<dbReference type="Proteomes" id="UP000551501">
    <property type="component" value="Unassembled WGS sequence"/>
</dbReference>
<dbReference type="InterPro" id="IPR036271">
    <property type="entry name" value="Tet_transcr_reg_TetR-rel_C_sf"/>
</dbReference>
<keyword evidence="5" id="KW-1185">Reference proteome</keyword>
<dbReference type="EMBL" id="JACIFP010000001">
    <property type="protein sequence ID" value="MBB4134310.1"/>
    <property type="molecule type" value="Genomic_DNA"/>
</dbReference>
<dbReference type="AlphaFoldDB" id="A0A840F1V2"/>
<dbReference type="PROSITE" id="PS50977">
    <property type="entry name" value="HTH_TETR_2"/>
    <property type="match status" value="1"/>
</dbReference>
<name>A0A840F1V2_9ACTN</name>